<dbReference type="InterPro" id="IPR017853">
    <property type="entry name" value="GH"/>
</dbReference>
<evidence type="ECO:0000313" key="4">
    <source>
        <dbReference type="Proteomes" id="UP001230908"/>
    </source>
</evidence>
<protein>
    <submittedName>
        <fullName evidence="3">LamG-like jellyroll fold domain-containing protein</fullName>
    </submittedName>
</protein>
<accession>A0ABU0ZR00</accession>
<comment type="caution">
    <text evidence="3">The sequence shown here is derived from an EMBL/GenBank/DDBJ whole genome shotgun (WGS) entry which is preliminary data.</text>
</comment>
<gene>
    <name evidence="3" type="ORF">RB614_33515</name>
</gene>
<sequence>MRLPKTAAALALAVVTGATATAVPASAAAPVPLLHYEFDATDLATGTVTDSSGNGLDGALVNPATASLVDTPGGGHAIDLPGGAPTSTGAYVRLPRALLDGRTDLTVQVRLRWDGTTAPWQWVYALGKDTSRYLFSTPYNGDGRLRTAVTSSSAGGEAQVTGYAALPANAWKTLTVTLDTTADRVTTYLDGAAVASARTTVSAADLLDAATTSAGYIGRSFYPDPLFDGAVDDFQVFAAALSTEEVAAIAGTEPPAPTGLTRDAFDVRTTIGTAPPLPAAVRAEFSDGYDRDVPIAWSTPDPADYAERGTFTVEGAAAGRAVTATVTVIREGELVVDLGTDTGPFHGGASGTLYGLYGPGVPSDNLVEGMRLRTVSTKAQDGPQHPGADALEVVRPLADSTGGDVYVYMTDIHRGFPYQWPGGTPEEKLNLFKQKIAKQVDQVLQLPGRYRGHVVFVPFNEPEGNMFGTGEWSYNRVSWLSDPTDYFRAWDDVYALIKGRMPDARIAGPNTSVLYAQVKGFLEHTVAAGTVPDVMTWHELSHPEQVRQSVQRYRQWEAEVLGRRLPVNVNEYAFNYHTSVPGQMIQWISAIEESKVDADIAYWNIDGNLSDSAVQANRGNGQWWLFNAYGGMTGHTVAVTPPYPGQNYTLQGVATLDPGKRQARAIIGGASSAGHIRFERVPRNVFGRTVRALVREIPWTGQIGDSAPPRVVADREVAVEDGAVVLDFGGGDLPRLVESSAYEIVLAPSTHGTRPAPRPQLWEGSFEAEEATYTGGGYSRNGPEGSPADVSKFYTSGGFDVGGLRTGSDGRLDFTVDVPTTGRYDLRVFANSLNTFNLVREQGPTNVFLSVDGAAERELFLPLGYKWVVWDHTDTTVELTAGRHTITLAARSLDGTRATKGDAIVDRITLALPNPAAATAVYEAELADLRGARTIYSGRDRAVAVGRGGSVTFWVYSATDGESTLDLAVRGGKAAMTVNGVEVPAPRAAVSLSGGINKVTVTGPALVDRLTVTPSTKHLPATAYQAEAARPGGTAEVVTRTLASGQAAVTGIGGPPGNANTLTFTVTAPRAGTYAMRIRYANPEQSEATHYNPDPLARHADISVNGGAARRVLFPHTFHDNNFWELTVPVRLARGANTVRFSAAELPNFDGVTYASQTFPGILLRSPYAPVIDRITVAPFSAALPHGR</sequence>
<dbReference type="InterPro" id="IPR005084">
    <property type="entry name" value="CBM6"/>
</dbReference>
<dbReference type="CDD" id="cd04081">
    <property type="entry name" value="CBM35_galactosidase-like"/>
    <property type="match status" value="1"/>
</dbReference>
<dbReference type="InterPro" id="IPR008979">
    <property type="entry name" value="Galactose-bd-like_sf"/>
</dbReference>
<feature type="chain" id="PRO_5045606520" evidence="1">
    <location>
        <begin position="28"/>
        <end position="1188"/>
    </location>
</feature>
<dbReference type="Gene3D" id="3.20.20.80">
    <property type="entry name" value="Glycosidases"/>
    <property type="match status" value="1"/>
</dbReference>
<dbReference type="Proteomes" id="UP001230908">
    <property type="component" value="Unassembled WGS sequence"/>
</dbReference>
<dbReference type="Gene3D" id="2.60.120.260">
    <property type="entry name" value="Galactose-binding domain-like"/>
    <property type="match status" value="2"/>
</dbReference>
<name>A0ABU0ZR00_9ACTN</name>
<dbReference type="PROSITE" id="PS51175">
    <property type="entry name" value="CBM6"/>
    <property type="match status" value="2"/>
</dbReference>
<feature type="domain" description="CBM6" evidence="2">
    <location>
        <begin position="1022"/>
        <end position="1155"/>
    </location>
</feature>
<keyword evidence="4" id="KW-1185">Reference proteome</keyword>
<feature type="domain" description="CBM6" evidence="2">
    <location>
        <begin position="764"/>
        <end position="911"/>
    </location>
</feature>
<feature type="signal peptide" evidence="1">
    <location>
        <begin position="1"/>
        <end position="27"/>
    </location>
</feature>
<dbReference type="Pfam" id="PF07532">
    <property type="entry name" value="Big_4"/>
    <property type="match status" value="1"/>
</dbReference>
<dbReference type="Pfam" id="PF13385">
    <property type="entry name" value="Laminin_G_3"/>
    <property type="match status" value="1"/>
</dbReference>
<dbReference type="SUPFAM" id="SSF49899">
    <property type="entry name" value="Concanavalin A-like lectins/glucanases"/>
    <property type="match status" value="1"/>
</dbReference>
<evidence type="ECO:0000313" key="3">
    <source>
        <dbReference type="EMBL" id="MDQ7909454.1"/>
    </source>
</evidence>
<dbReference type="SUPFAM" id="SSF51445">
    <property type="entry name" value="(Trans)glycosidases"/>
    <property type="match status" value="1"/>
</dbReference>
<evidence type="ECO:0000259" key="2">
    <source>
        <dbReference type="PROSITE" id="PS51175"/>
    </source>
</evidence>
<dbReference type="Gene3D" id="2.60.120.200">
    <property type="match status" value="1"/>
</dbReference>
<dbReference type="EMBL" id="JAVHUY010000042">
    <property type="protein sequence ID" value="MDQ7909454.1"/>
    <property type="molecule type" value="Genomic_DNA"/>
</dbReference>
<dbReference type="RefSeq" id="WP_308716714.1">
    <property type="nucleotide sequence ID" value="NZ_JAVHUY010000042.1"/>
</dbReference>
<proteinExistence type="predicted"/>
<evidence type="ECO:0000256" key="1">
    <source>
        <dbReference type="SAM" id="SignalP"/>
    </source>
</evidence>
<organism evidence="3 4">
    <name type="scientific">Phytohabitans maris</name>
    <dbReference type="NCBI Taxonomy" id="3071409"/>
    <lineage>
        <taxon>Bacteria</taxon>
        <taxon>Bacillati</taxon>
        <taxon>Actinomycetota</taxon>
        <taxon>Actinomycetes</taxon>
        <taxon>Micromonosporales</taxon>
        <taxon>Micromonosporaceae</taxon>
    </lineage>
</organism>
<dbReference type="InterPro" id="IPR011081">
    <property type="entry name" value="Big_4"/>
</dbReference>
<reference evidence="3 4" key="1">
    <citation type="submission" date="2023-08" db="EMBL/GenBank/DDBJ databases">
        <title>Phytohabitans sansha sp. nov., isolated from marine sediment.</title>
        <authorList>
            <person name="Zhao Y."/>
            <person name="Yi K."/>
        </authorList>
    </citation>
    <scope>NUCLEOTIDE SEQUENCE [LARGE SCALE GENOMIC DNA]</scope>
    <source>
        <strain evidence="3 4">ZYX-F-186</strain>
    </source>
</reference>
<keyword evidence="1" id="KW-0732">Signal</keyword>
<dbReference type="SUPFAM" id="SSF49785">
    <property type="entry name" value="Galactose-binding domain-like"/>
    <property type="match status" value="2"/>
</dbReference>
<dbReference type="InterPro" id="IPR013320">
    <property type="entry name" value="ConA-like_dom_sf"/>
</dbReference>